<keyword evidence="2" id="KW-1185">Reference proteome</keyword>
<dbReference type="Proteomes" id="UP000030700">
    <property type="component" value="Unassembled WGS sequence"/>
</dbReference>
<evidence type="ECO:0000313" key="2">
    <source>
        <dbReference type="Proteomes" id="UP000030700"/>
    </source>
</evidence>
<dbReference type="CDD" id="cd16382">
    <property type="entry name" value="XisI-like"/>
    <property type="match status" value="1"/>
</dbReference>
<sequence length="111" mass="12907">MARIADYPIYIEEILRNYGQYTPAYGDVEVETVIDREQQHYQLLTVGWNKDRRVWGCIVHIDIKGQKIWVQHDGTEEGVANLLVEKGVPKQDIVLAYHAPYKRQYTGFAVN</sequence>
<proteinExistence type="predicted"/>
<dbReference type="Gene3D" id="3.30.310.110">
    <property type="entry name" value="XisI-like"/>
    <property type="match status" value="1"/>
</dbReference>
<evidence type="ECO:0000313" key="1">
    <source>
        <dbReference type="EMBL" id="GAK53725.1"/>
    </source>
</evidence>
<dbReference type="AlphaFoldDB" id="A0A081BQP4"/>
<dbReference type="InterPro" id="IPR035943">
    <property type="entry name" value="XisI-like_sf"/>
</dbReference>
<dbReference type="Pfam" id="PF08869">
    <property type="entry name" value="XisI"/>
    <property type="match status" value="1"/>
</dbReference>
<dbReference type="EMBL" id="DF820460">
    <property type="protein sequence ID" value="GAK53725.1"/>
    <property type="molecule type" value="Genomic_DNA"/>
</dbReference>
<dbReference type="HOGENOM" id="CLU_149829_1_0_0"/>
<dbReference type="SUPFAM" id="SSF143847">
    <property type="entry name" value="XisI-like"/>
    <property type="match status" value="1"/>
</dbReference>
<protein>
    <submittedName>
        <fullName evidence="1">XisI protein</fullName>
    </submittedName>
</protein>
<dbReference type="STRING" id="1499966.U14_04999"/>
<reference evidence="1" key="1">
    <citation type="journal article" date="2015" name="PeerJ">
        <title>First genomic representation of candidate bacterial phylum KSB3 points to enhanced environmental sensing as a trigger of wastewater bulking.</title>
        <authorList>
            <person name="Sekiguchi Y."/>
            <person name="Ohashi A."/>
            <person name="Parks D.H."/>
            <person name="Yamauchi T."/>
            <person name="Tyson G.W."/>
            <person name="Hugenholtz P."/>
        </authorList>
    </citation>
    <scope>NUCLEOTIDE SEQUENCE [LARGE SCALE GENOMIC DNA]</scope>
</reference>
<dbReference type="InterPro" id="IPR014968">
    <property type="entry name" value="XisI"/>
</dbReference>
<organism evidence="1">
    <name type="scientific">Candidatus Moduliflexus flocculans</name>
    <dbReference type="NCBI Taxonomy" id="1499966"/>
    <lineage>
        <taxon>Bacteria</taxon>
        <taxon>Candidatus Moduliflexota</taxon>
        <taxon>Candidatus Moduliflexia</taxon>
        <taxon>Candidatus Moduliflexales</taxon>
        <taxon>Candidatus Moduliflexaceae</taxon>
    </lineage>
</organism>
<gene>
    <name evidence="1" type="ORF">U14_04999</name>
</gene>
<name>A0A081BQP4_9BACT</name>
<accession>A0A081BQP4</accession>